<dbReference type="NCBIfam" id="TIGR04183">
    <property type="entry name" value="Por_Secre_tail"/>
    <property type="match status" value="1"/>
</dbReference>
<feature type="chain" id="PRO_5011680567" evidence="1">
    <location>
        <begin position="24"/>
        <end position="383"/>
    </location>
</feature>
<dbReference type="Proteomes" id="UP000199021">
    <property type="component" value="Unassembled WGS sequence"/>
</dbReference>
<dbReference type="RefSeq" id="WP_090167914.1">
    <property type="nucleotide sequence ID" value="NZ_FOFB01000009.1"/>
</dbReference>
<keyword evidence="1" id="KW-0732">Signal</keyword>
<dbReference type="InParanoid" id="A0A1H9FVI4"/>
<evidence type="ECO:0000256" key="1">
    <source>
        <dbReference type="SAM" id="SignalP"/>
    </source>
</evidence>
<gene>
    <name evidence="3" type="ORF">SAMN05444359_109119</name>
</gene>
<evidence type="ECO:0000313" key="4">
    <source>
        <dbReference type="Proteomes" id="UP000199021"/>
    </source>
</evidence>
<dbReference type="EMBL" id="FOFB01000009">
    <property type="protein sequence ID" value="SEQ41931.1"/>
    <property type="molecule type" value="Genomic_DNA"/>
</dbReference>
<keyword evidence="4" id="KW-1185">Reference proteome</keyword>
<reference evidence="4" key="1">
    <citation type="submission" date="2016-10" db="EMBL/GenBank/DDBJ databases">
        <authorList>
            <person name="Varghese N."/>
            <person name="Submissions S."/>
        </authorList>
    </citation>
    <scope>NUCLEOTIDE SEQUENCE [LARGE SCALE GENOMIC DNA]</scope>
    <source>
        <strain evidence="4">DSM 24740</strain>
    </source>
</reference>
<organism evidence="3 4">
    <name type="scientific">Neolewinella agarilytica</name>
    <dbReference type="NCBI Taxonomy" id="478744"/>
    <lineage>
        <taxon>Bacteria</taxon>
        <taxon>Pseudomonadati</taxon>
        <taxon>Bacteroidota</taxon>
        <taxon>Saprospiria</taxon>
        <taxon>Saprospirales</taxon>
        <taxon>Lewinellaceae</taxon>
        <taxon>Neolewinella</taxon>
    </lineage>
</organism>
<sequence>MHRFLPTLLLVFAVALLSAQVTLSDSYFPAIGDTLRTSIADSVYANSLDLQLEGGADLFWSFGTPTATINFSEAVDANTDPLFPDAEFVLRTNVFNTNYYRVTADAMLLVGVRSRLDLFPDFELTAPVNPGRAVRRAPLNFEDEFATVTQNQTTISPDSLPAEALDLLGDAFDAVDSLRITTTSTRNDEVDAWGTVRLGDNYYDVLREKRRESIFIDLEAKAPGIPIWVNVTAALAIENPEFSEFLGQQAPTVTYIFWNNDSKEPIGSFEVDPETNIVERMEYKRAETATSTNGPGIAQATIRVFPNPAINLATFEMEGLQRGNYELTLVNLLGKQIATRSFSPLGDQTRINMDVTDLPSGIYLYTLRNESGRTITTKKLRVR</sequence>
<evidence type="ECO:0000313" key="3">
    <source>
        <dbReference type="EMBL" id="SEQ41931.1"/>
    </source>
</evidence>
<evidence type="ECO:0000259" key="2">
    <source>
        <dbReference type="Pfam" id="PF18962"/>
    </source>
</evidence>
<dbReference type="Pfam" id="PF18962">
    <property type="entry name" value="Por_Secre_tail"/>
    <property type="match status" value="1"/>
</dbReference>
<feature type="signal peptide" evidence="1">
    <location>
        <begin position="1"/>
        <end position="23"/>
    </location>
</feature>
<accession>A0A1H9FVI4</accession>
<proteinExistence type="predicted"/>
<name>A0A1H9FVI4_9BACT</name>
<dbReference type="InterPro" id="IPR026444">
    <property type="entry name" value="Secre_tail"/>
</dbReference>
<dbReference type="AlphaFoldDB" id="A0A1H9FVI4"/>
<feature type="domain" description="Secretion system C-terminal sorting" evidence="2">
    <location>
        <begin position="304"/>
        <end position="379"/>
    </location>
</feature>
<protein>
    <submittedName>
        <fullName evidence="3">Por secretion system C-terminal sorting domain-containing protein</fullName>
    </submittedName>
</protein>
<dbReference type="OrthoDB" id="1491447at2"/>